<evidence type="ECO:0000256" key="1">
    <source>
        <dbReference type="SAM" id="SignalP"/>
    </source>
</evidence>
<evidence type="ECO:0000313" key="2">
    <source>
        <dbReference type="EMBL" id="MCY0150494.1"/>
    </source>
</evidence>
<name>A0ABT3ZFE2_9HYPH</name>
<dbReference type="EMBL" id="JAOVZR010000001">
    <property type="protein sequence ID" value="MCY0150494.1"/>
    <property type="molecule type" value="Genomic_DNA"/>
</dbReference>
<comment type="caution">
    <text evidence="2">The sequence shown here is derived from an EMBL/GenBank/DDBJ whole genome shotgun (WGS) entry which is preliminary data.</text>
</comment>
<dbReference type="Proteomes" id="UP001073227">
    <property type="component" value="Unassembled WGS sequence"/>
</dbReference>
<dbReference type="NCBIfam" id="NF041110">
    <property type="entry name" value="HPE1_fam_CxxC"/>
    <property type="match status" value="1"/>
</dbReference>
<organism evidence="2 3">
    <name type="scientific">Hoeflea algicola</name>
    <dbReference type="NCBI Taxonomy" id="2983763"/>
    <lineage>
        <taxon>Bacteria</taxon>
        <taxon>Pseudomonadati</taxon>
        <taxon>Pseudomonadota</taxon>
        <taxon>Alphaproteobacteria</taxon>
        <taxon>Hyphomicrobiales</taxon>
        <taxon>Rhizobiaceae</taxon>
        <taxon>Hoeflea</taxon>
    </lineage>
</organism>
<keyword evidence="1" id="KW-0732">Signal</keyword>
<evidence type="ECO:0000313" key="3">
    <source>
        <dbReference type="Proteomes" id="UP001073227"/>
    </source>
</evidence>
<sequence length="198" mass="20487">MLRLILTASLCAGASAASASSIGPYTATGSERTSIVEIGCPACVREAAEKAAAEAEVKLGLGEQIIEVREVDGQMMIYRTEGWLGGSPVTMVRKASDMDLVALGVSQPSETQIADLPKAADDVAADQPMTAAAIIKTDMPRTATPVTEPVLVAPPLYKPVIANTAPGIDTEATTSALGIDTAEAAKPFDASKFELRLN</sequence>
<gene>
    <name evidence="2" type="ORF">OEG84_23000</name>
</gene>
<reference evidence="2" key="1">
    <citation type="submission" date="2022-10" db="EMBL/GenBank/DDBJ databases">
        <title>Hoeflea sp. G2-23, isolated from marine algae.</title>
        <authorList>
            <person name="Kristyanto S."/>
            <person name="Kim J.M."/>
            <person name="Jeon C.O."/>
        </authorList>
    </citation>
    <scope>NUCLEOTIDE SEQUENCE</scope>
    <source>
        <strain evidence="2">G2-23</strain>
    </source>
</reference>
<protein>
    <submittedName>
        <fullName evidence="2">Plant virulence effector HPE1-like domain-containing protein</fullName>
    </submittedName>
</protein>
<dbReference type="RefSeq" id="WP_267655928.1">
    <property type="nucleotide sequence ID" value="NZ_JAOVZR010000001.1"/>
</dbReference>
<feature type="chain" id="PRO_5046117617" evidence="1">
    <location>
        <begin position="20"/>
        <end position="198"/>
    </location>
</feature>
<proteinExistence type="predicted"/>
<accession>A0ABT3ZFE2</accession>
<feature type="signal peptide" evidence="1">
    <location>
        <begin position="1"/>
        <end position="19"/>
    </location>
</feature>
<keyword evidence="3" id="KW-1185">Reference proteome</keyword>
<dbReference type="InterPro" id="IPR049748">
    <property type="entry name" value="HPE1-like_N_CxxC"/>
</dbReference>